<name>A0A3S1DFT9_9BACL</name>
<dbReference type="EMBL" id="RZNY01000016">
    <property type="protein sequence ID" value="RUT43950.1"/>
    <property type="molecule type" value="Genomic_DNA"/>
</dbReference>
<keyword evidence="7" id="KW-1185">Reference proteome</keyword>
<evidence type="ECO:0000259" key="5">
    <source>
        <dbReference type="PROSITE" id="PS51755"/>
    </source>
</evidence>
<dbReference type="SMART" id="SM00862">
    <property type="entry name" value="Trans_reg_C"/>
    <property type="match status" value="1"/>
</dbReference>
<evidence type="ECO:0000256" key="2">
    <source>
        <dbReference type="ARBA" id="ARBA00023125"/>
    </source>
</evidence>
<evidence type="ECO:0000256" key="3">
    <source>
        <dbReference type="ARBA" id="ARBA00023163"/>
    </source>
</evidence>
<organism evidence="6 7">
    <name type="scientific">Paenibacillus anaericanus</name>
    <dbReference type="NCBI Taxonomy" id="170367"/>
    <lineage>
        <taxon>Bacteria</taxon>
        <taxon>Bacillati</taxon>
        <taxon>Bacillota</taxon>
        <taxon>Bacilli</taxon>
        <taxon>Bacillales</taxon>
        <taxon>Paenibacillaceae</taxon>
        <taxon>Paenibacillus</taxon>
    </lineage>
</organism>
<accession>A0A3S1DFT9</accession>
<dbReference type="InterPro" id="IPR036388">
    <property type="entry name" value="WH-like_DNA-bd_sf"/>
</dbReference>
<protein>
    <submittedName>
        <fullName evidence="6">Winged helix family transcriptional regulator</fullName>
    </submittedName>
</protein>
<evidence type="ECO:0000313" key="6">
    <source>
        <dbReference type="EMBL" id="RUT43950.1"/>
    </source>
</evidence>
<comment type="caution">
    <text evidence="6">The sequence shown here is derived from an EMBL/GenBank/DDBJ whole genome shotgun (WGS) entry which is preliminary data.</text>
</comment>
<feature type="domain" description="OmpR/PhoB-type" evidence="5">
    <location>
        <begin position="1"/>
        <end position="92"/>
    </location>
</feature>
<feature type="DNA-binding region" description="OmpR/PhoB-type" evidence="4">
    <location>
        <begin position="1"/>
        <end position="92"/>
    </location>
</feature>
<dbReference type="Proteomes" id="UP000279446">
    <property type="component" value="Unassembled WGS sequence"/>
</dbReference>
<dbReference type="RefSeq" id="WP_127193573.1">
    <property type="nucleotide sequence ID" value="NZ_RZNY01000016.1"/>
</dbReference>
<dbReference type="InterPro" id="IPR016032">
    <property type="entry name" value="Sig_transdc_resp-reg_C-effctor"/>
</dbReference>
<dbReference type="GO" id="GO:0003677">
    <property type="term" value="F:DNA binding"/>
    <property type="evidence" value="ECO:0007669"/>
    <property type="project" value="UniProtKB-UniRule"/>
</dbReference>
<keyword evidence="1" id="KW-0805">Transcription regulation</keyword>
<proteinExistence type="predicted"/>
<evidence type="ECO:0000256" key="4">
    <source>
        <dbReference type="PROSITE-ProRule" id="PRU01091"/>
    </source>
</evidence>
<dbReference type="PROSITE" id="PS51755">
    <property type="entry name" value="OMPR_PHOB"/>
    <property type="match status" value="1"/>
</dbReference>
<evidence type="ECO:0000313" key="7">
    <source>
        <dbReference type="Proteomes" id="UP000279446"/>
    </source>
</evidence>
<gene>
    <name evidence="6" type="ORF">EJP82_18585</name>
</gene>
<reference evidence="6 7" key="1">
    <citation type="submission" date="2018-12" db="EMBL/GenBank/DDBJ databases">
        <authorList>
            <person name="Sun L."/>
            <person name="Chen Z."/>
        </authorList>
    </citation>
    <scope>NUCLEOTIDE SEQUENCE [LARGE SCALE GENOMIC DNA]</scope>
    <source>
        <strain evidence="6 7">DSM 15890</strain>
    </source>
</reference>
<sequence>MAQLIFDQAGYLVKSGTDTIVLLAKEYALLEFLYYNRNHTFTREQLLDRVWMLEYPSERTVDDHIYRLRKKLHHWDHITINTVRGYGYTLTLNERRQVDNPSVHDEEMKNAIGEMFEKYHRFGQSKSMLALETQQDVLGFEMDPFYQVYLRFIQGDIPWFLGAEEIPLQERLYWLLLLYRGMSSDPNDVLRKCQLALDSGILPPEQHREMEILNILELYGEAGLPLEAISKFPITRKRIEEDKLSSFAMPVALMQMYVCLLAEQMIEVERISCRLERFLKDTPYLREIGRYHILKGLWLLAQGKRSQGVDLLDEGLEVLRMSINAPLLLISVSQILLYVQNHVPDSELEHKYQGVYAALDREYGLSKYRHDVERTLEQALNVR</sequence>
<keyword evidence="3" id="KW-0804">Transcription</keyword>
<dbReference type="InterPro" id="IPR001867">
    <property type="entry name" value="OmpR/PhoB-type_DNA-bd"/>
</dbReference>
<dbReference type="Pfam" id="PF00486">
    <property type="entry name" value="Trans_reg_C"/>
    <property type="match status" value="1"/>
</dbReference>
<dbReference type="GO" id="GO:0000160">
    <property type="term" value="P:phosphorelay signal transduction system"/>
    <property type="evidence" value="ECO:0007669"/>
    <property type="project" value="InterPro"/>
</dbReference>
<dbReference type="GO" id="GO:0006355">
    <property type="term" value="P:regulation of DNA-templated transcription"/>
    <property type="evidence" value="ECO:0007669"/>
    <property type="project" value="InterPro"/>
</dbReference>
<dbReference type="SUPFAM" id="SSF46894">
    <property type="entry name" value="C-terminal effector domain of the bipartite response regulators"/>
    <property type="match status" value="1"/>
</dbReference>
<keyword evidence="2 4" id="KW-0238">DNA-binding</keyword>
<evidence type="ECO:0000256" key="1">
    <source>
        <dbReference type="ARBA" id="ARBA00023015"/>
    </source>
</evidence>
<dbReference type="OrthoDB" id="54343at2"/>
<dbReference type="Gene3D" id="1.10.10.10">
    <property type="entry name" value="Winged helix-like DNA-binding domain superfamily/Winged helix DNA-binding domain"/>
    <property type="match status" value="1"/>
</dbReference>
<dbReference type="AlphaFoldDB" id="A0A3S1DFT9"/>
<dbReference type="CDD" id="cd00383">
    <property type="entry name" value="trans_reg_C"/>
    <property type="match status" value="1"/>
</dbReference>